<keyword evidence="7" id="KW-0732">Signal</keyword>
<dbReference type="RefSeq" id="WP_135529168.1">
    <property type="nucleotide sequence ID" value="NZ_SRKZ01000001.1"/>
</dbReference>
<sequence length="1139" mass="125645">MRRNLYASMAMVPLAVLSAHLSWGQATTTSAMNGIITDKSGAGLPGATVIAVHTPTNTQYVAPTNSEGRFSLQNMRVGGPYTIRVTFIGYKEAVRENIFLTLGQNLRLDINLSDSEQTLGEVVVRGNDTRSVLNAERAGSTTNISTQEIQRLPTIQRSLNDFTRLTPQANSGSTGAIGGGNFRQNNITIDGADFNNNFGIGGNLPANGNPISLDAVQEISVNVTPFDVRQSGFIGSAINAVTRSGSNDFSGSVYTYWRNQNQQGNKVGDQTFIKQDLNEKQYGFRFGGPVIKDKLFFFVNAEKLDRTSPGQQNVVATAGQVYGAAGTPSNVVRPSGAFLDEVSSFLREKYGYETGPYQGYSFKSDRTTLLGRVDWNINTNNRLSVRYSQVESKSPSFVSTSRSPLTAFSNTRTSNFALPFSNSNYFQESNFYSLAAELNSTISGRFFNTLRGTYTHQKDPRSSNSEVFPFVDILDGTRNANGTYTTGVNPLTSFGYEPFTFGNLRDVETYSAVDYVNYTAGIHNLTAGVQFDLQSTKNGFQRFATSYYTYNSWDEFKAGGQPRDFALTYSLLPGYEQAYPRFKTAQYSAYAQDEINLSEKLRVTAGLRLELNSYLNVKEIQTHPLVAGLRFANNEQIDTGVLPKNRVLWSPRIGFNYDIKGDRTLQLRGGSGIFAGRVPTVWIVSQAGDAGLIQFTTTASGADAPKEFNPDPAAYRPSTVPTPGTQVPATLSATDRNFRNPQAWKSSLALDVQLPFGIVGTLEGIYNKDLTIALGRNPNLVDPTALNTAGYPDNRPVYPVLNRDRFINPLTSSTVSATNPVPNQPVRTGDTRGTQAFNTVVLYNRHQGYYLSGTAKLEKRFDNGLFASVAYVRTQQKVLFDGGGDQLLNTWSGTPIVNNSNDPELSYSGFAVPDRVIASLSYRKEYIGHLGTTLSVFYEGSSQGRFSYIYGADFNRDGQTNDLIYVPKDGSEIIFTDFNYGTTAAPNIVSAARQKELFFQYIDQDDYLKKRKGQYAERNGAKLPWRNQVDIKFAQDLFTDLGGKKNTLQFSLDIFNFGNLLNKDWGLVQQFNNASILVPTNTTAPSSNPNLPVYTAGGTVKPTFRLATDRSQPITNTFRYNNALASTYYMQFGLRYIFN</sequence>
<dbReference type="PANTHER" id="PTHR30069:SF46">
    <property type="entry name" value="OAR PROTEIN"/>
    <property type="match status" value="1"/>
</dbReference>
<evidence type="ECO:0000313" key="9">
    <source>
        <dbReference type="EMBL" id="TGD83013.1"/>
    </source>
</evidence>
<dbReference type="Pfam" id="PF25183">
    <property type="entry name" value="OMP_b-brl_4"/>
    <property type="match status" value="1"/>
</dbReference>
<evidence type="ECO:0000256" key="3">
    <source>
        <dbReference type="ARBA" id="ARBA00022452"/>
    </source>
</evidence>
<dbReference type="GO" id="GO:0044718">
    <property type="term" value="P:siderophore transmembrane transport"/>
    <property type="evidence" value="ECO:0007669"/>
    <property type="project" value="TreeGrafter"/>
</dbReference>
<evidence type="ECO:0000259" key="8">
    <source>
        <dbReference type="Pfam" id="PF25183"/>
    </source>
</evidence>
<name>A0A4Z0MT64_9BACT</name>
<keyword evidence="5" id="KW-0472">Membrane</keyword>
<protein>
    <submittedName>
        <fullName evidence="9">TonB-dependent receptor</fullName>
    </submittedName>
</protein>
<dbReference type="InterPro" id="IPR008969">
    <property type="entry name" value="CarboxyPept-like_regulatory"/>
</dbReference>
<evidence type="ECO:0000256" key="4">
    <source>
        <dbReference type="ARBA" id="ARBA00022692"/>
    </source>
</evidence>
<organism evidence="9 10">
    <name type="scientific">Hymenobacter wooponensis</name>
    <dbReference type="NCBI Taxonomy" id="1525360"/>
    <lineage>
        <taxon>Bacteria</taxon>
        <taxon>Pseudomonadati</taxon>
        <taxon>Bacteroidota</taxon>
        <taxon>Cytophagia</taxon>
        <taxon>Cytophagales</taxon>
        <taxon>Hymenobacteraceae</taxon>
        <taxon>Hymenobacter</taxon>
    </lineage>
</organism>
<keyword evidence="9" id="KW-0675">Receptor</keyword>
<evidence type="ECO:0000256" key="1">
    <source>
        <dbReference type="ARBA" id="ARBA00004571"/>
    </source>
</evidence>
<feature type="chain" id="PRO_5021230788" evidence="7">
    <location>
        <begin position="22"/>
        <end position="1139"/>
    </location>
</feature>
<dbReference type="InterPro" id="IPR057601">
    <property type="entry name" value="Oar-like_b-barrel"/>
</dbReference>
<evidence type="ECO:0000313" key="10">
    <source>
        <dbReference type="Proteomes" id="UP000298284"/>
    </source>
</evidence>
<feature type="domain" description="TonB-dependent transporter Oar-like beta-barrel" evidence="8">
    <location>
        <begin position="241"/>
        <end position="1061"/>
    </location>
</feature>
<keyword evidence="3" id="KW-1134">Transmembrane beta strand</keyword>
<dbReference type="EMBL" id="SRKZ01000001">
    <property type="protein sequence ID" value="TGD83013.1"/>
    <property type="molecule type" value="Genomic_DNA"/>
</dbReference>
<dbReference type="SUPFAM" id="SSF56935">
    <property type="entry name" value="Porins"/>
    <property type="match status" value="1"/>
</dbReference>
<dbReference type="GO" id="GO:0015344">
    <property type="term" value="F:siderophore uptake transmembrane transporter activity"/>
    <property type="evidence" value="ECO:0007669"/>
    <property type="project" value="TreeGrafter"/>
</dbReference>
<gene>
    <name evidence="9" type="ORF">EU557_04330</name>
</gene>
<comment type="subcellular location">
    <subcellularLocation>
        <location evidence="1">Cell outer membrane</location>
        <topology evidence="1">Multi-pass membrane protein</topology>
    </subcellularLocation>
</comment>
<reference evidence="9 10" key="1">
    <citation type="submission" date="2019-04" db="EMBL/GenBank/DDBJ databases">
        <authorList>
            <person name="Feng G."/>
            <person name="Zhang J."/>
            <person name="Zhu H."/>
        </authorList>
    </citation>
    <scope>NUCLEOTIDE SEQUENCE [LARGE SCALE GENOMIC DNA]</scope>
    <source>
        <strain evidence="9 10">JCM 19491</strain>
    </source>
</reference>
<keyword evidence="10" id="KW-1185">Reference proteome</keyword>
<proteinExistence type="predicted"/>
<keyword evidence="4" id="KW-0812">Transmembrane</keyword>
<dbReference type="AlphaFoldDB" id="A0A4Z0MT64"/>
<evidence type="ECO:0000256" key="2">
    <source>
        <dbReference type="ARBA" id="ARBA00022448"/>
    </source>
</evidence>
<keyword evidence="6" id="KW-0998">Cell outer membrane</keyword>
<dbReference type="PANTHER" id="PTHR30069">
    <property type="entry name" value="TONB-DEPENDENT OUTER MEMBRANE RECEPTOR"/>
    <property type="match status" value="1"/>
</dbReference>
<keyword evidence="2" id="KW-0813">Transport</keyword>
<dbReference type="InterPro" id="IPR036942">
    <property type="entry name" value="Beta-barrel_TonB_sf"/>
</dbReference>
<comment type="caution">
    <text evidence="9">The sequence shown here is derived from an EMBL/GenBank/DDBJ whole genome shotgun (WGS) entry which is preliminary data.</text>
</comment>
<feature type="signal peptide" evidence="7">
    <location>
        <begin position="1"/>
        <end position="21"/>
    </location>
</feature>
<dbReference type="SUPFAM" id="SSF49464">
    <property type="entry name" value="Carboxypeptidase regulatory domain-like"/>
    <property type="match status" value="1"/>
</dbReference>
<evidence type="ECO:0000256" key="6">
    <source>
        <dbReference type="ARBA" id="ARBA00023237"/>
    </source>
</evidence>
<dbReference type="GO" id="GO:0009279">
    <property type="term" value="C:cell outer membrane"/>
    <property type="evidence" value="ECO:0007669"/>
    <property type="project" value="UniProtKB-SubCell"/>
</dbReference>
<accession>A0A4Z0MT64</accession>
<dbReference type="Gene3D" id="2.40.170.20">
    <property type="entry name" value="TonB-dependent receptor, beta-barrel domain"/>
    <property type="match status" value="1"/>
</dbReference>
<evidence type="ECO:0000256" key="5">
    <source>
        <dbReference type="ARBA" id="ARBA00023136"/>
    </source>
</evidence>
<dbReference type="Proteomes" id="UP000298284">
    <property type="component" value="Unassembled WGS sequence"/>
</dbReference>
<evidence type="ECO:0000256" key="7">
    <source>
        <dbReference type="SAM" id="SignalP"/>
    </source>
</evidence>
<dbReference type="OrthoDB" id="9768147at2"/>
<dbReference type="Pfam" id="PF13620">
    <property type="entry name" value="CarboxypepD_reg"/>
    <property type="match status" value="1"/>
</dbReference>
<dbReference type="Gene3D" id="2.60.40.1120">
    <property type="entry name" value="Carboxypeptidase-like, regulatory domain"/>
    <property type="match status" value="1"/>
</dbReference>
<dbReference type="InterPro" id="IPR039426">
    <property type="entry name" value="TonB-dep_rcpt-like"/>
</dbReference>